<evidence type="ECO:0000313" key="1">
    <source>
        <dbReference type="EMBL" id="QCY69540.1"/>
    </source>
</evidence>
<dbReference type="KEGG" id="afla:FHG64_09120"/>
<sequence>MNKKYLKLLTLLILFNSCGNTQDRKKATIENFKEPFVDSLIPLPEKAYFVFYTKIKGYSNDTIRLNISSHESKESNLNYYFIGDFENEIRLDYYGESNKYITLYPYKATEGKIKLTYQL</sequence>
<accession>A0A5B7X2P6</accession>
<dbReference type="EMBL" id="CP040812">
    <property type="protein sequence ID" value="QCY69540.1"/>
    <property type="molecule type" value="Genomic_DNA"/>
</dbReference>
<dbReference type="Proteomes" id="UP000309016">
    <property type="component" value="Chromosome"/>
</dbReference>
<protein>
    <recommendedName>
        <fullName evidence="3">Lipoprotein</fullName>
    </recommendedName>
</protein>
<evidence type="ECO:0008006" key="3">
    <source>
        <dbReference type="Google" id="ProtNLM"/>
    </source>
</evidence>
<dbReference type="OrthoDB" id="1454468at2"/>
<organism evidence="1 2">
    <name type="scientific">Antarcticibacterium flavum</name>
    <dbReference type="NCBI Taxonomy" id="2058175"/>
    <lineage>
        <taxon>Bacteria</taxon>
        <taxon>Pseudomonadati</taxon>
        <taxon>Bacteroidota</taxon>
        <taxon>Flavobacteriia</taxon>
        <taxon>Flavobacteriales</taxon>
        <taxon>Flavobacteriaceae</taxon>
        <taxon>Antarcticibacterium</taxon>
    </lineage>
</organism>
<name>A0A5B7X2P6_9FLAO</name>
<evidence type="ECO:0000313" key="2">
    <source>
        <dbReference type="Proteomes" id="UP000309016"/>
    </source>
</evidence>
<gene>
    <name evidence="1" type="ORF">FHG64_09120</name>
</gene>
<dbReference type="RefSeq" id="WP_139066107.1">
    <property type="nucleotide sequence ID" value="NZ_CP040812.1"/>
</dbReference>
<reference evidence="1 2" key="1">
    <citation type="submission" date="2019-06" db="EMBL/GenBank/DDBJ databases">
        <title>Complete genome sequence of Antarcticibacterium flavum KCTC 52984T from an Antarctic marine sediment.</title>
        <authorList>
            <person name="Lee Y.M."/>
            <person name="Shin S.C."/>
        </authorList>
    </citation>
    <scope>NUCLEOTIDE SEQUENCE [LARGE SCALE GENOMIC DNA]</scope>
    <source>
        <strain evidence="1 2">KCTC 52984</strain>
    </source>
</reference>
<keyword evidence="2" id="KW-1185">Reference proteome</keyword>
<dbReference type="AlphaFoldDB" id="A0A5B7X2P6"/>
<proteinExistence type="predicted"/>